<keyword evidence="5" id="KW-1185">Reference proteome</keyword>
<evidence type="ECO:0000256" key="2">
    <source>
        <dbReference type="SAM" id="Phobius"/>
    </source>
</evidence>
<organism evidence="4 5">
    <name type="scientific">Ligilactobacillus pabuli</name>
    <dbReference type="NCBI Taxonomy" id="2886039"/>
    <lineage>
        <taxon>Bacteria</taxon>
        <taxon>Bacillati</taxon>
        <taxon>Bacillota</taxon>
        <taxon>Bacilli</taxon>
        <taxon>Lactobacillales</taxon>
        <taxon>Lactobacillaceae</taxon>
        <taxon>Ligilactobacillus</taxon>
    </lineage>
</organism>
<feature type="region of interest" description="Disordered" evidence="1">
    <location>
        <begin position="148"/>
        <end position="211"/>
    </location>
</feature>
<dbReference type="PROSITE" id="PS51782">
    <property type="entry name" value="LYSM"/>
    <property type="match status" value="1"/>
</dbReference>
<evidence type="ECO:0000313" key="4">
    <source>
        <dbReference type="EMBL" id="GKS80538.1"/>
    </source>
</evidence>
<keyword evidence="2" id="KW-1133">Transmembrane helix</keyword>
<dbReference type="SUPFAM" id="SSF54106">
    <property type="entry name" value="LysM domain"/>
    <property type="match status" value="1"/>
</dbReference>
<feature type="compositionally biased region" description="Polar residues" evidence="1">
    <location>
        <begin position="162"/>
        <end position="187"/>
    </location>
</feature>
<keyword evidence="2" id="KW-0472">Membrane</keyword>
<sequence>MNKQKKHLHSKQKKMLKKFSWTILGLVVVIVAGLWAWKSPVVQSRVQASFGDNAAYQKKEYNRQRALAKKKYGQSESSVKETKAKAPAKKTTAKAAKSSTKKVTKSGKYLTIVVKNGEFLSTIAEDYGTTVDELIELNDLESREISAGVQLRVPDTGKRPTEQSNTQQVETQSAETYTGNDTETATQDNTSDETTGTNETTQTETTDASVE</sequence>
<dbReference type="EMBL" id="BQXH01000002">
    <property type="protein sequence ID" value="GKS80538.1"/>
    <property type="molecule type" value="Genomic_DNA"/>
</dbReference>
<dbReference type="Gene3D" id="3.10.350.10">
    <property type="entry name" value="LysM domain"/>
    <property type="match status" value="1"/>
</dbReference>
<dbReference type="InterPro" id="IPR036779">
    <property type="entry name" value="LysM_dom_sf"/>
</dbReference>
<proteinExistence type="predicted"/>
<feature type="transmembrane region" description="Helical" evidence="2">
    <location>
        <begin position="21"/>
        <end position="37"/>
    </location>
</feature>
<dbReference type="InterPro" id="IPR018392">
    <property type="entry name" value="LysM"/>
</dbReference>
<evidence type="ECO:0000313" key="5">
    <source>
        <dbReference type="Proteomes" id="UP001055149"/>
    </source>
</evidence>
<reference evidence="4" key="1">
    <citation type="journal article" date="2022" name="Int. J. Syst. Evol. Microbiol.">
        <title>A novel species of lactic acid bacteria, Ligilactobacillus pabuli sp. nov., isolated from alfalfa silage.</title>
        <authorList>
            <person name="Tohno M."/>
            <person name="Tanizawa Y."/>
            <person name="Sawada H."/>
            <person name="Sakamoto M."/>
            <person name="Ohkuma M."/>
            <person name="Kobayashi H."/>
        </authorList>
    </citation>
    <scope>NUCLEOTIDE SEQUENCE</scope>
    <source>
        <strain evidence="4">AF129</strain>
    </source>
</reference>
<evidence type="ECO:0000259" key="3">
    <source>
        <dbReference type="PROSITE" id="PS51782"/>
    </source>
</evidence>
<accession>A0ABQ5JFR6</accession>
<evidence type="ECO:0000256" key="1">
    <source>
        <dbReference type="SAM" id="MobiDB-lite"/>
    </source>
</evidence>
<protein>
    <recommendedName>
        <fullName evidence="3">LysM domain-containing protein</fullName>
    </recommendedName>
</protein>
<feature type="domain" description="LysM" evidence="3">
    <location>
        <begin position="110"/>
        <end position="153"/>
    </location>
</feature>
<dbReference type="RefSeq" id="WP_244054189.1">
    <property type="nucleotide sequence ID" value="NZ_BQXH01000002.1"/>
</dbReference>
<dbReference type="Proteomes" id="UP001055149">
    <property type="component" value="Unassembled WGS sequence"/>
</dbReference>
<dbReference type="Pfam" id="PF01476">
    <property type="entry name" value="LysM"/>
    <property type="match status" value="1"/>
</dbReference>
<dbReference type="CDD" id="cd00118">
    <property type="entry name" value="LysM"/>
    <property type="match status" value="1"/>
</dbReference>
<dbReference type="SMART" id="SM00257">
    <property type="entry name" value="LysM"/>
    <property type="match status" value="1"/>
</dbReference>
<feature type="region of interest" description="Disordered" evidence="1">
    <location>
        <begin position="70"/>
        <end position="93"/>
    </location>
</feature>
<keyword evidence="2" id="KW-0812">Transmembrane</keyword>
<comment type="caution">
    <text evidence="4">The sequence shown here is derived from an EMBL/GenBank/DDBJ whole genome shotgun (WGS) entry which is preliminary data.</text>
</comment>
<name>A0ABQ5JFR6_9LACO</name>
<feature type="compositionally biased region" description="Low complexity" evidence="1">
    <location>
        <begin position="188"/>
        <end position="211"/>
    </location>
</feature>
<gene>
    <name evidence="4" type="ORF">LPAF129_02230</name>
</gene>